<dbReference type="CDD" id="cd07820">
    <property type="entry name" value="SRPBCC_3"/>
    <property type="match status" value="1"/>
</dbReference>
<dbReference type="InterPro" id="IPR023393">
    <property type="entry name" value="START-like_dom_sf"/>
</dbReference>
<dbReference type="EMBL" id="WBVQ01000001">
    <property type="protein sequence ID" value="KAB2817713.1"/>
    <property type="molecule type" value="Genomic_DNA"/>
</dbReference>
<name>A0A6L3ZJ99_9FLAO</name>
<dbReference type="OrthoDB" id="9793552at2"/>
<proteinExistence type="predicted"/>
<evidence type="ECO:0000313" key="1">
    <source>
        <dbReference type="EMBL" id="KAB2817713.1"/>
    </source>
</evidence>
<dbReference type="Proteomes" id="UP000484164">
    <property type="component" value="Unassembled WGS sequence"/>
</dbReference>
<gene>
    <name evidence="1" type="ORF">F8C82_04735</name>
</gene>
<dbReference type="AlphaFoldDB" id="A0A6L3ZJ99"/>
<dbReference type="SUPFAM" id="SSF55961">
    <property type="entry name" value="Bet v1-like"/>
    <property type="match status" value="1"/>
</dbReference>
<dbReference type="Gene3D" id="3.30.530.20">
    <property type="match status" value="1"/>
</dbReference>
<dbReference type="RefSeq" id="WP_151692401.1">
    <property type="nucleotide sequence ID" value="NZ_BMGX01000002.1"/>
</dbReference>
<reference evidence="1 2" key="1">
    <citation type="submission" date="2019-10" db="EMBL/GenBank/DDBJ databases">
        <title>Genome sequence of Phaeocystidibacter marisrubri JCM30614 (type strain).</title>
        <authorList>
            <person name="Bowman J.P."/>
        </authorList>
    </citation>
    <scope>NUCLEOTIDE SEQUENCE [LARGE SCALE GENOMIC DNA]</scope>
    <source>
        <strain evidence="1 2">JCM 30614</strain>
    </source>
</reference>
<sequence length="156" mass="18173">MYTLRTTQRIPISLDEAWAYFSSPGNLNEITPDDMGFHILGEVPEKMYQGMFINYKVTPLLGIKMDWTTEITHVVNRSFFVDEQRVGPYKIWHHEHHFKEIEGGVEMTDIVSYALPFGWIGKLAHPLLVKRKLNSIFEFRFAAVERIFGTFKDSMA</sequence>
<protein>
    <submittedName>
        <fullName evidence="1">SRPBCC family protein</fullName>
    </submittedName>
</protein>
<keyword evidence="2" id="KW-1185">Reference proteome</keyword>
<comment type="caution">
    <text evidence="1">The sequence shown here is derived from an EMBL/GenBank/DDBJ whole genome shotgun (WGS) entry which is preliminary data.</text>
</comment>
<accession>A0A6L3ZJ99</accession>
<organism evidence="1 2">
    <name type="scientific">Phaeocystidibacter marisrubri</name>
    <dbReference type="NCBI Taxonomy" id="1577780"/>
    <lineage>
        <taxon>Bacteria</taxon>
        <taxon>Pseudomonadati</taxon>
        <taxon>Bacteroidota</taxon>
        <taxon>Flavobacteriia</taxon>
        <taxon>Flavobacteriales</taxon>
        <taxon>Phaeocystidibacteraceae</taxon>
        <taxon>Phaeocystidibacter</taxon>
    </lineage>
</organism>
<evidence type="ECO:0000313" key="2">
    <source>
        <dbReference type="Proteomes" id="UP000484164"/>
    </source>
</evidence>